<sequence length="194" mass="21434">MPMLRNANQLETQRLRSCKSSRGQQRARKESREAREGKKKNRERPFCFVCVCVCVCVPPIASFRQAPSVEKARCICMDRGLRVDVVPEARQPFDAGSTCRREISRSPGTNAAFFPGKQITGIRSTIYASASKRGRIGRCINVGGGTSRRQGQVRAVLSDMSRTLSTCVGARRLFFGLDEKCCRGALPPDAQVCS</sequence>
<feature type="compositionally biased region" description="Basic and acidic residues" evidence="1">
    <location>
        <begin position="27"/>
        <end position="36"/>
    </location>
</feature>
<proteinExistence type="predicted"/>
<protein>
    <submittedName>
        <fullName evidence="2">Uncharacterized protein</fullName>
    </submittedName>
</protein>
<reference evidence="2 3" key="1">
    <citation type="submission" date="2024-04" db="EMBL/GenBank/DDBJ databases">
        <title>Phyllosticta paracitricarpa is synonymous to the EU quarantine fungus P. citricarpa based on phylogenomic analyses.</title>
        <authorList>
            <consortium name="Lawrence Berkeley National Laboratory"/>
            <person name="Van Ingen-Buijs V.A."/>
            <person name="Van Westerhoven A.C."/>
            <person name="Haridas S."/>
            <person name="Skiadas P."/>
            <person name="Martin F."/>
            <person name="Groenewald J.Z."/>
            <person name="Crous P.W."/>
            <person name="Seidl M.F."/>
        </authorList>
    </citation>
    <scope>NUCLEOTIDE SEQUENCE [LARGE SCALE GENOMIC DNA]</scope>
    <source>
        <strain evidence="2 3">CBS 123371</strain>
    </source>
</reference>
<accession>A0ABR1KF32</accession>
<dbReference type="EMBL" id="JBBPHU010000014">
    <property type="protein sequence ID" value="KAK7510567.1"/>
    <property type="molecule type" value="Genomic_DNA"/>
</dbReference>
<feature type="region of interest" description="Disordered" evidence="1">
    <location>
        <begin position="13"/>
        <end position="37"/>
    </location>
</feature>
<comment type="caution">
    <text evidence="2">The sequence shown here is derived from an EMBL/GenBank/DDBJ whole genome shotgun (WGS) entry which is preliminary data.</text>
</comment>
<dbReference type="Proteomes" id="UP001363622">
    <property type="component" value="Unassembled WGS sequence"/>
</dbReference>
<organism evidence="2 3">
    <name type="scientific">Phyllosticta citriasiana</name>
    <dbReference type="NCBI Taxonomy" id="595635"/>
    <lineage>
        <taxon>Eukaryota</taxon>
        <taxon>Fungi</taxon>
        <taxon>Dikarya</taxon>
        <taxon>Ascomycota</taxon>
        <taxon>Pezizomycotina</taxon>
        <taxon>Dothideomycetes</taxon>
        <taxon>Dothideomycetes incertae sedis</taxon>
        <taxon>Botryosphaeriales</taxon>
        <taxon>Phyllostictaceae</taxon>
        <taxon>Phyllosticta</taxon>
    </lineage>
</organism>
<evidence type="ECO:0000313" key="2">
    <source>
        <dbReference type="EMBL" id="KAK7510567.1"/>
    </source>
</evidence>
<evidence type="ECO:0000256" key="1">
    <source>
        <dbReference type="SAM" id="MobiDB-lite"/>
    </source>
</evidence>
<gene>
    <name evidence="2" type="ORF">IWZ03DRAFT_81392</name>
</gene>
<evidence type="ECO:0000313" key="3">
    <source>
        <dbReference type="Proteomes" id="UP001363622"/>
    </source>
</evidence>
<name>A0ABR1KF32_9PEZI</name>
<keyword evidence="3" id="KW-1185">Reference proteome</keyword>